<dbReference type="FunFam" id="3.40.630.10:FF:000040">
    <property type="entry name" value="zinc carboxypeptidase"/>
    <property type="match status" value="1"/>
</dbReference>
<keyword evidence="18" id="KW-1185">Reference proteome</keyword>
<evidence type="ECO:0000313" key="19">
    <source>
        <dbReference type="RefSeq" id="XP_015514553.1"/>
    </source>
</evidence>
<feature type="active site" description="Proton donor/acceptor" evidence="15">
    <location>
        <position position="373"/>
    </location>
</feature>
<dbReference type="FunFam" id="3.30.70.340:FF:000002">
    <property type="entry name" value="Carboxypeptidase A"/>
    <property type="match status" value="1"/>
</dbReference>
<evidence type="ECO:0000256" key="9">
    <source>
        <dbReference type="ARBA" id="ARBA00022801"/>
    </source>
</evidence>
<evidence type="ECO:0000256" key="15">
    <source>
        <dbReference type="PROSITE-ProRule" id="PRU01379"/>
    </source>
</evidence>
<name>A0A6J0BL88_NEOLC</name>
<keyword evidence="4" id="KW-0964">Secreted</keyword>
<dbReference type="Gene3D" id="3.40.630.10">
    <property type="entry name" value="Zn peptidases"/>
    <property type="match status" value="1"/>
</dbReference>
<accession>A0A6J0BL88</accession>
<keyword evidence="7" id="KW-0479">Metal-binding</keyword>
<dbReference type="Pfam" id="PF02244">
    <property type="entry name" value="Propep_M14"/>
    <property type="match status" value="1"/>
</dbReference>
<evidence type="ECO:0000256" key="5">
    <source>
        <dbReference type="ARBA" id="ARBA00022645"/>
    </source>
</evidence>
<dbReference type="KEGG" id="nlo:107220459"/>
<evidence type="ECO:0000256" key="3">
    <source>
        <dbReference type="ARBA" id="ARBA00005988"/>
    </source>
</evidence>
<dbReference type="SMART" id="SM00631">
    <property type="entry name" value="Zn_pept"/>
    <property type="match status" value="1"/>
</dbReference>
<evidence type="ECO:0000256" key="16">
    <source>
        <dbReference type="SAM" id="SignalP"/>
    </source>
</evidence>
<dbReference type="SUPFAM" id="SSF53187">
    <property type="entry name" value="Zn-dependent exopeptidases"/>
    <property type="match status" value="1"/>
</dbReference>
<dbReference type="AlphaFoldDB" id="A0A6J0BL88"/>
<dbReference type="GeneID" id="107220459"/>
<dbReference type="Pfam" id="PF00246">
    <property type="entry name" value="Peptidase_M14"/>
    <property type="match status" value="1"/>
</dbReference>
<dbReference type="CDD" id="cd03860">
    <property type="entry name" value="M14_CP_A-B_like"/>
    <property type="match status" value="1"/>
</dbReference>
<comment type="subcellular location">
    <subcellularLocation>
        <location evidence="2">Secreted</location>
    </subcellularLocation>
</comment>
<dbReference type="PRINTS" id="PR00765">
    <property type="entry name" value="CRBOXYPTASEA"/>
</dbReference>
<evidence type="ECO:0000256" key="14">
    <source>
        <dbReference type="ARBA" id="ARBA00069039"/>
    </source>
</evidence>
<keyword evidence="12" id="KW-1015">Disulfide bond</keyword>
<reference evidence="19" key="1">
    <citation type="submission" date="2025-08" db="UniProtKB">
        <authorList>
            <consortium name="RefSeq"/>
        </authorList>
    </citation>
    <scope>IDENTIFICATION</scope>
    <source>
        <tissue evidence="19">Thorax and Abdomen</tissue>
    </source>
</reference>
<feature type="chain" id="PRO_5026784880" description="Zinc carboxypeptidase A 1" evidence="16">
    <location>
        <begin position="18"/>
        <end position="414"/>
    </location>
</feature>
<dbReference type="SUPFAM" id="SSF54897">
    <property type="entry name" value="Protease propeptides/inhibitors"/>
    <property type="match status" value="1"/>
</dbReference>
<dbReference type="InParanoid" id="A0A6J0BL88"/>
<dbReference type="OrthoDB" id="3626597at2759"/>
<evidence type="ECO:0000256" key="10">
    <source>
        <dbReference type="ARBA" id="ARBA00022833"/>
    </source>
</evidence>
<dbReference type="PANTHER" id="PTHR11705:SF153">
    <property type="entry name" value="ZINC CARBOXYPEPTIDASE A 1-LIKE PROTEIN"/>
    <property type="match status" value="1"/>
</dbReference>
<comment type="similarity">
    <text evidence="3 15">Belongs to the peptidase M14 family.</text>
</comment>
<evidence type="ECO:0000259" key="17">
    <source>
        <dbReference type="PROSITE" id="PS52035"/>
    </source>
</evidence>
<comment type="function">
    <text evidence="13">Involved in the digestion of the blood meal.</text>
</comment>
<organism evidence="19">
    <name type="scientific">Neodiprion lecontei</name>
    <name type="common">Redheaded pine sawfly</name>
    <dbReference type="NCBI Taxonomy" id="441921"/>
    <lineage>
        <taxon>Eukaryota</taxon>
        <taxon>Metazoa</taxon>
        <taxon>Ecdysozoa</taxon>
        <taxon>Arthropoda</taxon>
        <taxon>Hexapoda</taxon>
        <taxon>Insecta</taxon>
        <taxon>Pterygota</taxon>
        <taxon>Neoptera</taxon>
        <taxon>Endopterygota</taxon>
        <taxon>Hymenoptera</taxon>
        <taxon>Tenthredinoidea</taxon>
        <taxon>Diprionidae</taxon>
        <taxon>Diprioninae</taxon>
        <taxon>Neodiprion</taxon>
    </lineage>
</organism>
<dbReference type="InterPro" id="IPR057246">
    <property type="entry name" value="CARBOXYPEPT_ZN_1"/>
</dbReference>
<dbReference type="InterPro" id="IPR000834">
    <property type="entry name" value="Peptidase_M14"/>
</dbReference>
<dbReference type="InterPro" id="IPR003146">
    <property type="entry name" value="M14A_act_pep"/>
</dbReference>
<comment type="cofactor">
    <cofactor evidence="1">
        <name>Zn(2+)</name>
        <dbReference type="ChEBI" id="CHEBI:29105"/>
    </cofactor>
</comment>
<keyword evidence="10" id="KW-0862">Zinc</keyword>
<keyword evidence="9" id="KW-0378">Hydrolase</keyword>
<evidence type="ECO:0000256" key="8">
    <source>
        <dbReference type="ARBA" id="ARBA00022729"/>
    </source>
</evidence>
<keyword evidence="5 19" id="KW-0121">Carboxypeptidase</keyword>
<dbReference type="InterPro" id="IPR057247">
    <property type="entry name" value="CARBOXYPEPT_ZN_2"/>
</dbReference>
<feature type="domain" description="Peptidase M14" evidence="17">
    <location>
        <begin position="116"/>
        <end position="407"/>
    </location>
</feature>
<gene>
    <name evidence="19" type="primary">LOC107220459</name>
</gene>
<evidence type="ECO:0000256" key="12">
    <source>
        <dbReference type="ARBA" id="ARBA00023157"/>
    </source>
</evidence>
<sequence>MLRLWIIAACAATAVFAEVDRFDNYKVFAVTPNTTAHLNLLRELGETENGFDLWNDPARLDAPVHIMVPPHRLYEFEEYMNVVGAHYTTYIEDVQKLIDAENGPLQSRDGSFGWTSYHTLNEIYEWLESLAVKYPENVEVVVAGSTYEDREIKGIKISFGSDNPGIFIEGGIHAREWISPATVTYITNELLTSTDPDVRELADRHDWYIFPVFNPDGYAHTHSSSRLWRKTRSRVSALCRGADPNRNWGFQWNTGGASSLPCVDTYAGSGPFSEIETKSASEYIDSISDKFYAYISFHSYTQLLLIPYGHTTDHLDNYDELYEIGIITAEALQQRYGTTYTVGNIAETIYVATGASVDWVKATYNTPITYIYELRDLGRWGFLLPAAQIIPTGEETLDSLVAMFKAAKERGHGV</sequence>
<keyword evidence="8 16" id="KW-0732">Signal</keyword>
<dbReference type="PROSITE" id="PS52035">
    <property type="entry name" value="PEPTIDASE_M14"/>
    <property type="match status" value="1"/>
</dbReference>
<evidence type="ECO:0000256" key="4">
    <source>
        <dbReference type="ARBA" id="ARBA00022525"/>
    </source>
</evidence>
<dbReference type="GO" id="GO:0004181">
    <property type="term" value="F:metallocarboxypeptidase activity"/>
    <property type="evidence" value="ECO:0007669"/>
    <property type="project" value="InterPro"/>
</dbReference>
<dbReference type="InterPro" id="IPR036990">
    <property type="entry name" value="M14A-like_propep"/>
</dbReference>
<dbReference type="RefSeq" id="XP_015514553.1">
    <property type="nucleotide sequence ID" value="XM_015659067.2"/>
</dbReference>
<evidence type="ECO:0000256" key="1">
    <source>
        <dbReference type="ARBA" id="ARBA00001947"/>
    </source>
</evidence>
<evidence type="ECO:0000256" key="7">
    <source>
        <dbReference type="ARBA" id="ARBA00022723"/>
    </source>
</evidence>
<proteinExistence type="inferred from homology"/>
<evidence type="ECO:0000256" key="11">
    <source>
        <dbReference type="ARBA" id="ARBA00023049"/>
    </source>
</evidence>
<dbReference type="PANTHER" id="PTHR11705">
    <property type="entry name" value="PROTEASE FAMILY M14 CARBOXYPEPTIDASE A,B"/>
    <property type="match status" value="1"/>
</dbReference>
<dbReference type="PROSITE" id="PS00132">
    <property type="entry name" value="CARBOXYPEPT_ZN_1"/>
    <property type="match status" value="1"/>
</dbReference>
<dbReference type="Proteomes" id="UP000829291">
    <property type="component" value="Chromosome 2"/>
</dbReference>
<dbReference type="Gene3D" id="3.30.70.340">
    <property type="entry name" value="Metallocarboxypeptidase-like"/>
    <property type="match status" value="1"/>
</dbReference>
<evidence type="ECO:0000256" key="13">
    <source>
        <dbReference type="ARBA" id="ARBA00057299"/>
    </source>
</evidence>
<protein>
    <recommendedName>
        <fullName evidence="14">Zinc carboxypeptidase A 1</fullName>
    </recommendedName>
</protein>
<dbReference type="PROSITE" id="PS00133">
    <property type="entry name" value="CARBOXYPEPT_ZN_2"/>
    <property type="match status" value="1"/>
</dbReference>
<feature type="signal peptide" evidence="16">
    <location>
        <begin position="1"/>
        <end position="17"/>
    </location>
</feature>
<keyword evidence="11" id="KW-0482">Metalloprotease</keyword>
<dbReference type="GO" id="GO:0006508">
    <property type="term" value="P:proteolysis"/>
    <property type="evidence" value="ECO:0007669"/>
    <property type="project" value="UniProtKB-KW"/>
</dbReference>
<dbReference type="FunCoup" id="A0A6J0BL88">
    <property type="interactions" value="71"/>
</dbReference>
<dbReference type="GO" id="GO:0005615">
    <property type="term" value="C:extracellular space"/>
    <property type="evidence" value="ECO:0007669"/>
    <property type="project" value="TreeGrafter"/>
</dbReference>
<evidence type="ECO:0000313" key="18">
    <source>
        <dbReference type="Proteomes" id="UP000829291"/>
    </source>
</evidence>
<keyword evidence="6" id="KW-0645">Protease</keyword>
<evidence type="ECO:0000256" key="2">
    <source>
        <dbReference type="ARBA" id="ARBA00004613"/>
    </source>
</evidence>
<evidence type="ECO:0000256" key="6">
    <source>
        <dbReference type="ARBA" id="ARBA00022670"/>
    </source>
</evidence>
<dbReference type="GO" id="GO:0008270">
    <property type="term" value="F:zinc ion binding"/>
    <property type="evidence" value="ECO:0007669"/>
    <property type="project" value="InterPro"/>
</dbReference>